<name>A0ABQ4C415_9ACTN</name>
<evidence type="ECO:0000313" key="3">
    <source>
        <dbReference type="Proteomes" id="UP000624325"/>
    </source>
</evidence>
<organism evidence="2 3">
    <name type="scientific">Asanoa iriomotensis</name>
    <dbReference type="NCBI Taxonomy" id="234613"/>
    <lineage>
        <taxon>Bacteria</taxon>
        <taxon>Bacillati</taxon>
        <taxon>Actinomycetota</taxon>
        <taxon>Actinomycetes</taxon>
        <taxon>Micromonosporales</taxon>
        <taxon>Micromonosporaceae</taxon>
        <taxon>Asanoa</taxon>
    </lineage>
</organism>
<keyword evidence="1" id="KW-1133">Transmembrane helix</keyword>
<evidence type="ECO:0008006" key="4">
    <source>
        <dbReference type="Google" id="ProtNLM"/>
    </source>
</evidence>
<reference evidence="2 3" key="1">
    <citation type="submission" date="2021-01" db="EMBL/GenBank/DDBJ databases">
        <title>Whole genome shotgun sequence of Asanoa iriomotensis NBRC 100142.</title>
        <authorList>
            <person name="Komaki H."/>
            <person name="Tamura T."/>
        </authorList>
    </citation>
    <scope>NUCLEOTIDE SEQUENCE [LARGE SCALE GENOMIC DNA]</scope>
    <source>
        <strain evidence="2 3">NBRC 100142</strain>
    </source>
</reference>
<protein>
    <recommendedName>
        <fullName evidence="4">CARDB domain-containing protein</fullName>
    </recommendedName>
</protein>
<accession>A0ABQ4C415</accession>
<dbReference type="RefSeq" id="WP_203703245.1">
    <property type="nucleotide sequence ID" value="NZ_BAAALU010000001.1"/>
</dbReference>
<keyword evidence="1" id="KW-0472">Membrane</keyword>
<proteinExistence type="predicted"/>
<gene>
    <name evidence="2" type="ORF">Air01nite_32710</name>
</gene>
<dbReference type="EMBL" id="BONC01000020">
    <property type="protein sequence ID" value="GIF57176.1"/>
    <property type="molecule type" value="Genomic_DNA"/>
</dbReference>
<evidence type="ECO:0000256" key="1">
    <source>
        <dbReference type="SAM" id="Phobius"/>
    </source>
</evidence>
<feature type="transmembrane region" description="Helical" evidence="1">
    <location>
        <begin position="14"/>
        <end position="37"/>
    </location>
</feature>
<keyword evidence="1" id="KW-0812">Transmembrane</keyword>
<sequence length="132" mass="13852">MTSDMSSGATKPPFYTTIPGAVTIIGLLGLVTLFVWLGDRDNRVRAEEMTVEVTSCDLSGSTGKVVLAVHNTGPATRSAHIQIEYVDADGIRIDTDSATAWNVPSGKTVQVEETTSLDAPAPGGTCDVISVR</sequence>
<comment type="caution">
    <text evidence="2">The sequence shown here is derived from an EMBL/GenBank/DDBJ whole genome shotgun (WGS) entry which is preliminary data.</text>
</comment>
<evidence type="ECO:0000313" key="2">
    <source>
        <dbReference type="EMBL" id="GIF57176.1"/>
    </source>
</evidence>
<keyword evidence="3" id="KW-1185">Reference proteome</keyword>
<dbReference type="Proteomes" id="UP000624325">
    <property type="component" value="Unassembled WGS sequence"/>
</dbReference>